<comment type="subcellular location">
    <subcellularLocation>
        <location evidence="8">Endomembrane system</location>
        <topology evidence="8">Single-pass type IV membrane protein</topology>
    </subcellularLocation>
    <subcellularLocation>
        <location evidence="1">Golgi apparatus membrane</location>
    </subcellularLocation>
</comment>
<keyword evidence="5 9" id="KW-1133">Transmembrane helix</keyword>
<dbReference type="PANTHER" id="PTHR12791">
    <property type="entry name" value="GOLGI SNARE BET1-RELATED"/>
    <property type="match status" value="1"/>
</dbReference>
<reference evidence="11 12" key="1">
    <citation type="submission" date="2020-02" db="EMBL/GenBank/DDBJ databases">
        <title>Draft genome sequence of Haematococcus lacustris strain NIES-144.</title>
        <authorList>
            <person name="Morimoto D."/>
            <person name="Nakagawa S."/>
            <person name="Yoshida T."/>
            <person name="Sawayama S."/>
        </authorList>
    </citation>
    <scope>NUCLEOTIDE SEQUENCE [LARGE SCALE GENOMIC DNA]</scope>
    <source>
        <strain evidence="11 12">NIES-144</strain>
    </source>
</reference>
<keyword evidence="6" id="KW-0333">Golgi apparatus</keyword>
<keyword evidence="7 9" id="KW-0472">Membrane</keyword>
<gene>
    <name evidence="11" type="ORF">HaLaN_13317</name>
</gene>
<proteinExistence type="predicted"/>
<evidence type="ECO:0000256" key="2">
    <source>
        <dbReference type="ARBA" id="ARBA00022448"/>
    </source>
</evidence>
<evidence type="ECO:0000313" key="12">
    <source>
        <dbReference type="Proteomes" id="UP000485058"/>
    </source>
</evidence>
<evidence type="ECO:0000256" key="1">
    <source>
        <dbReference type="ARBA" id="ARBA00004394"/>
    </source>
</evidence>
<dbReference type="Gene3D" id="1.20.5.110">
    <property type="match status" value="1"/>
</dbReference>
<evidence type="ECO:0000313" key="11">
    <source>
        <dbReference type="EMBL" id="GFH16819.1"/>
    </source>
</evidence>
<evidence type="ECO:0000256" key="9">
    <source>
        <dbReference type="SAM" id="Phobius"/>
    </source>
</evidence>
<protein>
    <submittedName>
        <fullName evidence="11">t-SNARE coiled-coil homology domain-containing protein</fullName>
    </submittedName>
</protein>
<dbReference type="EMBL" id="BLLF01001055">
    <property type="protein sequence ID" value="GFH16819.1"/>
    <property type="molecule type" value="Genomic_DNA"/>
</dbReference>
<feature type="domain" description="T-SNARE coiled-coil homology" evidence="10">
    <location>
        <begin position="51"/>
        <end position="113"/>
    </location>
</feature>
<dbReference type="PROSITE" id="PS50192">
    <property type="entry name" value="T_SNARE"/>
    <property type="match status" value="1"/>
</dbReference>
<dbReference type="InterPro" id="IPR000727">
    <property type="entry name" value="T_SNARE_dom"/>
</dbReference>
<evidence type="ECO:0000259" key="10">
    <source>
        <dbReference type="PROSITE" id="PS50192"/>
    </source>
</evidence>
<accession>A0A699ZC26</accession>
<evidence type="ECO:0000256" key="7">
    <source>
        <dbReference type="ARBA" id="ARBA00023136"/>
    </source>
</evidence>
<dbReference type="GO" id="GO:0015031">
    <property type="term" value="P:protein transport"/>
    <property type="evidence" value="ECO:0007669"/>
    <property type="project" value="UniProtKB-KW"/>
</dbReference>
<keyword evidence="2" id="KW-0813">Transport</keyword>
<dbReference type="SUPFAM" id="SSF58038">
    <property type="entry name" value="SNARE fusion complex"/>
    <property type="match status" value="1"/>
</dbReference>
<evidence type="ECO:0000256" key="3">
    <source>
        <dbReference type="ARBA" id="ARBA00022692"/>
    </source>
</evidence>
<keyword evidence="3 9" id="KW-0812">Transmembrane</keyword>
<dbReference type="InterPro" id="IPR039899">
    <property type="entry name" value="BET1_SNARE"/>
</dbReference>
<evidence type="ECO:0000256" key="4">
    <source>
        <dbReference type="ARBA" id="ARBA00022927"/>
    </source>
</evidence>
<dbReference type="GO" id="GO:0000139">
    <property type="term" value="C:Golgi membrane"/>
    <property type="evidence" value="ECO:0007669"/>
    <property type="project" value="UniProtKB-SubCell"/>
</dbReference>
<evidence type="ECO:0000256" key="8">
    <source>
        <dbReference type="ARBA" id="ARBA00046280"/>
    </source>
</evidence>
<feature type="transmembrane region" description="Helical" evidence="9">
    <location>
        <begin position="121"/>
        <end position="140"/>
    </location>
</feature>
<sequence length="142" mass="15650">MLRTSIVAGQQSTGCPCWPPRRKPTGWYCGTRSGPRCDTAEFEGWPPARGAAVARDNDRGLDALSERVGLLKAATHGIKSEVENQHNLLDNMDGSMGHTRGMLGSVNDKFKLVMSNKQNRNMAVTILGVTGIVVLMWWILRR</sequence>
<organism evidence="11 12">
    <name type="scientific">Haematococcus lacustris</name>
    <name type="common">Green alga</name>
    <name type="synonym">Haematococcus pluvialis</name>
    <dbReference type="NCBI Taxonomy" id="44745"/>
    <lineage>
        <taxon>Eukaryota</taxon>
        <taxon>Viridiplantae</taxon>
        <taxon>Chlorophyta</taxon>
        <taxon>core chlorophytes</taxon>
        <taxon>Chlorophyceae</taxon>
        <taxon>CS clade</taxon>
        <taxon>Chlamydomonadales</taxon>
        <taxon>Haematococcaceae</taxon>
        <taxon>Haematococcus</taxon>
    </lineage>
</organism>
<keyword evidence="4" id="KW-0653">Protein transport</keyword>
<dbReference type="AlphaFoldDB" id="A0A699ZC26"/>
<evidence type="ECO:0000256" key="5">
    <source>
        <dbReference type="ARBA" id="ARBA00022989"/>
    </source>
</evidence>
<keyword evidence="12" id="KW-1185">Reference proteome</keyword>
<comment type="caution">
    <text evidence="11">The sequence shown here is derived from an EMBL/GenBank/DDBJ whole genome shotgun (WGS) entry which is preliminary data.</text>
</comment>
<evidence type="ECO:0000256" key="6">
    <source>
        <dbReference type="ARBA" id="ARBA00023034"/>
    </source>
</evidence>
<dbReference type="CDD" id="cd15853">
    <property type="entry name" value="SNARE_Bet1"/>
    <property type="match status" value="1"/>
</dbReference>
<name>A0A699ZC26_HAELA</name>
<dbReference type="Proteomes" id="UP000485058">
    <property type="component" value="Unassembled WGS sequence"/>
</dbReference>